<name>A0ABP7ANB1_9MICO</name>
<evidence type="ECO:0000313" key="2">
    <source>
        <dbReference type="Proteomes" id="UP001501697"/>
    </source>
</evidence>
<gene>
    <name evidence="1" type="ORF">GCM10022200_18870</name>
</gene>
<comment type="caution">
    <text evidence="1">The sequence shown here is derived from an EMBL/GenBank/DDBJ whole genome shotgun (WGS) entry which is preliminary data.</text>
</comment>
<sequence length="321" mass="32894">MAALSLREILGPHARRCHRALTGETGTALPPLIDHHVHVALIDERDLPAGGIAGILDLGGDPAALARHARRPMPALAYAGAFLTAVGGYPVGRTWAPADIVREVSTASDHPGVPGGAATEVDAQAEFGASVVKVVLHDGAPTLDDAILAAIVRRARERGLPVVAHVEGDGMTARALAAGVDALAHVPFIERLDRDLVERAARAGQRWISTFAIHGDDDRATAVANAAAFLDAGGTLLYGTDLGNGDLPSGVNEAELAALADAGLHPAGIVAAMTDPWPAGRVPPGVTTFVPGPPPTADDAVPAWLSAATVVPTEELLHDDL</sequence>
<evidence type="ECO:0000313" key="1">
    <source>
        <dbReference type="EMBL" id="GAA3635783.1"/>
    </source>
</evidence>
<dbReference type="InterPro" id="IPR032466">
    <property type="entry name" value="Metal_Hydrolase"/>
</dbReference>
<dbReference type="InterPro" id="IPR051781">
    <property type="entry name" value="Metallo-dep_Hydrolase"/>
</dbReference>
<keyword evidence="2" id="KW-1185">Reference proteome</keyword>
<protein>
    <recommendedName>
        <fullName evidence="3">Amidohydrolase</fullName>
    </recommendedName>
</protein>
<dbReference type="PANTHER" id="PTHR43135">
    <property type="entry name" value="ALPHA-D-RIBOSE 1-METHYLPHOSPHONATE 5-TRIPHOSPHATE DIPHOSPHATASE"/>
    <property type="match status" value="1"/>
</dbReference>
<dbReference type="PANTHER" id="PTHR43135:SF3">
    <property type="entry name" value="ALPHA-D-RIBOSE 1-METHYLPHOSPHONATE 5-TRIPHOSPHATE DIPHOSPHATASE"/>
    <property type="match status" value="1"/>
</dbReference>
<organism evidence="1 2">
    <name type="scientific">Microbacterium awajiense</name>
    <dbReference type="NCBI Taxonomy" id="415214"/>
    <lineage>
        <taxon>Bacteria</taxon>
        <taxon>Bacillati</taxon>
        <taxon>Actinomycetota</taxon>
        <taxon>Actinomycetes</taxon>
        <taxon>Micrococcales</taxon>
        <taxon>Microbacteriaceae</taxon>
        <taxon>Microbacterium</taxon>
    </lineage>
</organism>
<dbReference type="SUPFAM" id="SSF51556">
    <property type="entry name" value="Metallo-dependent hydrolases"/>
    <property type="match status" value="1"/>
</dbReference>
<proteinExistence type="predicted"/>
<dbReference type="Proteomes" id="UP001501697">
    <property type="component" value="Unassembled WGS sequence"/>
</dbReference>
<reference evidence="2" key="1">
    <citation type="journal article" date="2019" name="Int. J. Syst. Evol. Microbiol.">
        <title>The Global Catalogue of Microorganisms (GCM) 10K type strain sequencing project: providing services to taxonomists for standard genome sequencing and annotation.</title>
        <authorList>
            <consortium name="The Broad Institute Genomics Platform"/>
            <consortium name="The Broad Institute Genome Sequencing Center for Infectious Disease"/>
            <person name="Wu L."/>
            <person name="Ma J."/>
        </authorList>
    </citation>
    <scope>NUCLEOTIDE SEQUENCE [LARGE SCALE GENOMIC DNA]</scope>
    <source>
        <strain evidence="2">JCM 16544</strain>
    </source>
</reference>
<dbReference type="RefSeq" id="WP_344737862.1">
    <property type="nucleotide sequence ID" value="NZ_BAAAYU010000005.1"/>
</dbReference>
<accession>A0ABP7ANB1</accession>
<dbReference type="EMBL" id="BAAAYU010000005">
    <property type="protein sequence ID" value="GAA3635783.1"/>
    <property type="molecule type" value="Genomic_DNA"/>
</dbReference>
<evidence type="ECO:0008006" key="3">
    <source>
        <dbReference type="Google" id="ProtNLM"/>
    </source>
</evidence>
<dbReference type="Gene3D" id="3.20.20.140">
    <property type="entry name" value="Metal-dependent hydrolases"/>
    <property type="match status" value="1"/>
</dbReference>